<evidence type="ECO:0000313" key="8">
    <source>
        <dbReference type="Proteomes" id="UP000008457"/>
    </source>
</evidence>
<dbReference type="Proteomes" id="UP000008457">
    <property type="component" value="Chromosome"/>
</dbReference>
<dbReference type="GO" id="GO:0005886">
    <property type="term" value="C:plasma membrane"/>
    <property type="evidence" value="ECO:0007669"/>
    <property type="project" value="UniProtKB-SubCell"/>
</dbReference>
<feature type="transmembrane region" description="Helical" evidence="5">
    <location>
        <begin position="27"/>
        <end position="45"/>
    </location>
</feature>
<name>F3ZYU9_MAHA5</name>
<reference evidence="7 8" key="2">
    <citation type="journal article" date="2011" name="Stand. Genomic Sci.">
        <title>Complete genome sequence of Mahella australiensis type strain (50-1 BON).</title>
        <authorList>
            <person name="Sikorski J."/>
            <person name="Teshima H."/>
            <person name="Nolan M."/>
            <person name="Lucas S."/>
            <person name="Hammon N."/>
            <person name="Deshpande S."/>
            <person name="Cheng J.F."/>
            <person name="Pitluck S."/>
            <person name="Liolios K."/>
            <person name="Pagani I."/>
            <person name="Ivanova N."/>
            <person name="Huntemann M."/>
            <person name="Mavromatis K."/>
            <person name="Ovchinikova G."/>
            <person name="Pati A."/>
            <person name="Tapia R."/>
            <person name="Han C."/>
            <person name="Goodwin L."/>
            <person name="Chen A."/>
            <person name="Palaniappan K."/>
            <person name="Land M."/>
            <person name="Hauser L."/>
            <person name="Ngatchou-Djao O.D."/>
            <person name="Rohde M."/>
            <person name="Pukall R."/>
            <person name="Spring S."/>
            <person name="Abt B."/>
            <person name="Goker M."/>
            <person name="Detter J.C."/>
            <person name="Woyke T."/>
            <person name="Bristow J."/>
            <person name="Markowitz V."/>
            <person name="Hugenholtz P."/>
            <person name="Eisen J.A."/>
            <person name="Kyrpides N.C."/>
            <person name="Klenk H.P."/>
            <person name="Lapidus A."/>
        </authorList>
    </citation>
    <scope>NUCLEOTIDE SEQUENCE [LARGE SCALE GENOMIC DNA]</scope>
    <source>
        <strain evidence="8">DSM 15567 / CIP 107919 / 50-1 BON</strain>
    </source>
</reference>
<feature type="domain" description="ABC transmembrane type-1" evidence="6">
    <location>
        <begin position="87"/>
        <end position="301"/>
    </location>
</feature>
<evidence type="ECO:0000256" key="4">
    <source>
        <dbReference type="ARBA" id="ARBA00023136"/>
    </source>
</evidence>
<dbReference type="EMBL" id="CP002360">
    <property type="protein sequence ID" value="AEE95694.1"/>
    <property type="molecule type" value="Genomic_DNA"/>
</dbReference>
<accession>F3ZYU9</accession>
<dbReference type="InterPro" id="IPR000515">
    <property type="entry name" value="MetI-like"/>
</dbReference>
<reference evidence="8" key="1">
    <citation type="submission" date="2010-11" db="EMBL/GenBank/DDBJ databases">
        <title>The complete genome of Mahella australiensis DSM 15567.</title>
        <authorList>
            <consortium name="US DOE Joint Genome Institute (JGI-PGF)"/>
            <person name="Lucas S."/>
            <person name="Copeland A."/>
            <person name="Lapidus A."/>
            <person name="Bruce D."/>
            <person name="Goodwin L."/>
            <person name="Pitluck S."/>
            <person name="Kyrpides N."/>
            <person name="Mavromatis K."/>
            <person name="Pagani I."/>
            <person name="Ivanova N."/>
            <person name="Teshima H."/>
            <person name="Brettin T."/>
            <person name="Detter J.C."/>
            <person name="Han C."/>
            <person name="Tapia R."/>
            <person name="Land M."/>
            <person name="Hauser L."/>
            <person name="Markowitz V."/>
            <person name="Cheng J.-F."/>
            <person name="Hugenholtz P."/>
            <person name="Woyke T."/>
            <person name="Wu D."/>
            <person name="Spring S."/>
            <person name="Pukall R."/>
            <person name="Steenblock K."/>
            <person name="Schneider S."/>
            <person name="Klenk H.-P."/>
            <person name="Eisen J.A."/>
        </authorList>
    </citation>
    <scope>NUCLEOTIDE SEQUENCE [LARGE SCALE GENOMIC DNA]</scope>
    <source>
        <strain evidence="8">DSM 15567 / CIP 107919 / 50-1 BON</strain>
    </source>
</reference>
<dbReference type="CDD" id="cd06261">
    <property type="entry name" value="TM_PBP2"/>
    <property type="match status" value="1"/>
</dbReference>
<dbReference type="PROSITE" id="PS50928">
    <property type="entry name" value="ABC_TM1"/>
    <property type="match status" value="1"/>
</dbReference>
<evidence type="ECO:0000256" key="3">
    <source>
        <dbReference type="ARBA" id="ARBA00022989"/>
    </source>
</evidence>
<dbReference type="RefSeq" id="WP_013780127.1">
    <property type="nucleotide sequence ID" value="NC_015520.1"/>
</dbReference>
<dbReference type="Pfam" id="PF00528">
    <property type="entry name" value="BPD_transp_1"/>
    <property type="match status" value="1"/>
</dbReference>
<comment type="subcellular location">
    <subcellularLocation>
        <location evidence="5">Cell membrane</location>
        <topology evidence="5">Multi-pass membrane protein</topology>
    </subcellularLocation>
    <subcellularLocation>
        <location evidence="1">Membrane</location>
        <topology evidence="1">Multi-pass membrane protein</topology>
    </subcellularLocation>
</comment>
<dbReference type="HOGENOM" id="CLU_016047_0_1_9"/>
<organism evidence="7 8">
    <name type="scientific">Mahella australiensis (strain DSM 15567 / CIP 107919 / 50-1 BON)</name>
    <dbReference type="NCBI Taxonomy" id="697281"/>
    <lineage>
        <taxon>Bacteria</taxon>
        <taxon>Bacillati</taxon>
        <taxon>Bacillota</taxon>
        <taxon>Clostridia</taxon>
        <taxon>Thermoanaerobacterales</taxon>
        <taxon>Thermoanaerobacterales Family IV. Incertae Sedis</taxon>
        <taxon>Mahella</taxon>
    </lineage>
</organism>
<keyword evidence="5" id="KW-0813">Transport</keyword>
<protein>
    <submittedName>
        <fullName evidence="7">Carbohydrate ABC transporter membrane protein 1, CUT1 family</fullName>
    </submittedName>
</protein>
<evidence type="ECO:0000313" key="7">
    <source>
        <dbReference type="EMBL" id="AEE95694.1"/>
    </source>
</evidence>
<gene>
    <name evidence="7" type="ordered locus">Mahau_0481</name>
</gene>
<keyword evidence="3 5" id="KW-1133">Transmembrane helix</keyword>
<dbReference type="InterPro" id="IPR035906">
    <property type="entry name" value="MetI-like_sf"/>
</dbReference>
<dbReference type="Gene3D" id="1.10.3720.10">
    <property type="entry name" value="MetI-like"/>
    <property type="match status" value="1"/>
</dbReference>
<proteinExistence type="inferred from homology"/>
<keyword evidence="2 5" id="KW-0812">Transmembrane</keyword>
<sequence>MNDITIANTMVAKHQNPFIANIYKYRYLYLLLLPGLVWVIVFKYAPMYGIIIAFKDYNIFKGINDSPWVGMANFNRFFQDNYFGPLMRNTLLISLYKIMFGFPLPIIIALMLNEVRNVSFKRTVQTIIYFPHFLSWVIVGGLIVTLLSPDGLINGLITMIGGESTTWMARPEYFRTILVLSDIWKESGWGTVIYMAALAGIDPQLYEAAVIDGASRLQRMRHITLPSLMPTIIIMLILRMGSIMDAGFEQVFLLLNPSVMQVGDIIDTFVYRVGLEQQQYSFSTAVGLFKSVINIIFVVGTNYIAKKAGQESLF</sequence>
<evidence type="ECO:0000256" key="5">
    <source>
        <dbReference type="RuleBase" id="RU363032"/>
    </source>
</evidence>
<feature type="transmembrane region" description="Helical" evidence="5">
    <location>
        <begin position="91"/>
        <end position="112"/>
    </location>
</feature>
<dbReference type="OrthoDB" id="2637002at2"/>
<comment type="similarity">
    <text evidence="5">Belongs to the binding-protein-dependent transport system permease family.</text>
</comment>
<keyword evidence="4 5" id="KW-0472">Membrane</keyword>
<dbReference type="GO" id="GO:0055085">
    <property type="term" value="P:transmembrane transport"/>
    <property type="evidence" value="ECO:0007669"/>
    <property type="project" value="InterPro"/>
</dbReference>
<keyword evidence="8" id="KW-1185">Reference proteome</keyword>
<dbReference type="KEGG" id="mas:Mahau_0481"/>
<feature type="transmembrane region" description="Helical" evidence="5">
    <location>
        <begin position="223"/>
        <end position="244"/>
    </location>
</feature>
<dbReference type="PANTHER" id="PTHR43496:SF1">
    <property type="entry name" value="POLYGALACTURONAN_RHAMNOGALACTURONAN TRANSPORT SYSTEM PERMEASE PROTEIN YTEP"/>
    <property type="match status" value="1"/>
</dbReference>
<dbReference type="eggNOG" id="COG4209">
    <property type="taxonomic scope" value="Bacteria"/>
</dbReference>
<evidence type="ECO:0000256" key="1">
    <source>
        <dbReference type="ARBA" id="ARBA00004141"/>
    </source>
</evidence>
<evidence type="ECO:0000259" key="6">
    <source>
        <dbReference type="PROSITE" id="PS50928"/>
    </source>
</evidence>
<dbReference type="AlphaFoldDB" id="F3ZYU9"/>
<feature type="transmembrane region" description="Helical" evidence="5">
    <location>
        <begin position="127"/>
        <end position="147"/>
    </location>
</feature>
<feature type="transmembrane region" description="Helical" evidence="5">
    <location>
        <begin position="280"/>
        <end position="305"/>
    </location>
</feature>
<dbReference type="PANTHER" id="PTHR43496">
    <property type="entry name" value="PROTEIN LPLB"/>
    <property type="match status" value="1"/>
</dbReference>
<dbReference type="STRING" id="697281.Mahau_0481"/>
<evidence type="ECO:0000256" key="2">
    <source>
        <dbReference type="ARBA" id="ARBA00022692"/>
    </source>
</evidence>
<dbReference type="SUPFAM" id="SSF161098">
    <property type="entry name" value="MetI-like"/>
    <property type="match status" value="1"/>
</dbReference>